<dbReference type="EnsemblPlants" id="OGLUM12G11640.1">
    <property type="protein sequence ID" value="OGLUM12G11640.1"/>
    <property type="gene ID" value="OGLUM12G11640"/>
</dbReference>
<dbReference type="Proteomes" id="UP000026961">
    <property type="component" value="Chromosome 12"/>
</dbReference>
<name>A0A0E0BS26_9ORYZ</name>
<organism evidence="1">
    <name type="scientific">Oryza glumipatula</name>
    <dbReference type="NCBI Taxonomy" id="40148"/>
    <lineage>
        <taxon>Eukaryota</taxon>
        <taxon>Viridiplantae</taxon>
        <taxon>Streptophyta</taxon>
        <taxon>Embryophyta</taxon>
        <taxon>Tracheophyta</taxon>
        <taxon>Spermatophyta</taxon>
        <taxon>Magnoliopsida</taxon>
        <taxon>Liliopsida</taxon>
        <taxon>Poales</taxon>
        <taxon>Poaceae</taxon>
        <taxon>BOP clade</taxon>
        <taxon>Oryzoideae</taxon>
        <taxon>Oryzeae</taxon>
        <taxon>Oryzinae</taxon>
        <taxon>Oryza</taxon>
    </lineage>
</organism>
<dbReference type="HOGENOM" id="CLU_2053282_0_0_1"/>
<accession>A0A0E0BS26</accession>
<evidence type="ECO:0000313" key="1">
    <source>
        <dbReference type="EnsemblPlants" id="OGLUM12G11640.1"/>
    </source>
</evidence>
<evidence type="ECO:0000313" key="2">
    <source>
        <dbReference type="Proteomes" id="UP000026961"/>
    </source>
</evidence>
<protein>
    <submittedName>
        <fullName evidence="1">Uncharacterized protein</fullName>
    </submittedName>
</protein>
<proteinExistence type="predicted"/>
<dbReference type="AlphaFoldDB" id="A0A0E0BS26"/>
<reference evidence="1" key="2">
    <citation type="submission" date="2018-05" db="EMBL/GenBank/DDBJ databases">
        <title>OgluRS3 (Oryza glumaepatula Reference Sequence Version 3).</title>
        <authorList>
            <person name="Zhang J."/>
            <person name="Kudrna D."/>
            <person name="Lee S."/>
            <person name="Talag J."/>
            <person name="Welchert J."/>
            <person name="Wing R.A."/>
        </authorList>
    </citation>
    <scope>NUCLEOTIDE SEQUENCE [LARGE SCALE GENOMIC DNA]</scope>
</reference>
<keyword evidence="2" id="KW-1185">Reference proteome</keyword>
<sequence>MAVTARRRRECAAEPEIPSGQHAIRPRVSRHCRPAGLYPERVRVAHRLVDICASLTSASTLLRLHRSAPRIDGLITRSSARLRRHLATDRHRARVYAIKLRVAAASPPWAAVPPPVVHLH</sequence>
<reference evidence="1" key="1">
    <citation type="submission" date="2015-04" db="UniProtKB">
        <authorList>
            <consortium name="EnsemblPlants"/>
        </authorList>
    </citation>
    <scope>IDENTIFICATION</scope>
</reference>
<dbReference type="Gramene" id="OGLUM12G11640.1">
    <property type="protein sequence ID" value="OGLUM12G11640.1"/>
    <property type="gene ID" value="OGLUM12G11640"/>
</dbReference>